<dbReference type="CDD" id="cd05233">
    <property type="entry name" value="SDR_c"/>
    <property type="match status" value="1"/>
</dbReference>
<dbReference type="PANTHER" id="PTHR43391:SF82">
    <property type="entry name" value="OXIDOREDUCTASE SADH-RELATED"/>
    <property type="match status" value="1"/>
</dbReference>
<evidence type="ECO:0000313" key="4">
    <source>
        <dbReference type="EMBL" id="MDQ0163050.1"/>
    </source>
</evidence>
<dbReference type="PRINTS" id="PR00080">
    <property type="entry name" value="SDRFAMILY"/>
</dbReference>
<evidence type="ECO:0000256" key="1">
    <source>
        <dbReference type="ARBA" id="ARBA00006484"/>
    </source>
</evidence>
<evidence type="ECO:0000256" key="3">
    <source>
        <dbReference type="RuleBase" id="RU000363"/>
    </source>
</evidence>
<keyword evidence="2" id="KW-0560">Oxidoreductase</keyword>
<name>A0ABT9VQV2_9BACI</name>
<reference evidence="4 5" key="1">
    <citation type="submission" date="2023-07" db="EMBL/GenBank/DDBJ databases">
        <title>Genomic Encyclopedia of Type Strains, Phase IV (KMG-IV): sequencing the most valuable type-strain genomes for metagenomic binning, comparative biology and taxonomic classification.</title>
        <authorList>
            <person name="Goeker M."/>
        </authorList>
    </citation>
    <scope>NUCLEOTIDE SEQUENCE [LARGE SCALE GENOMIC DNA]</scope>
    <source>
        <strain evidence="4 5">DSM 19092</strain>
    </source>
</reference>
<dbReference type="InterPro" id="IPR002347">
    <property type="entry name" value="SDR_fam"/>
</dbReference>
<dbReference type="SUPFAM" id="SSF51735">
    <property type="entry name" value="NAD(P)-binding Rossmann-fold domains"/>
    <property type="match status" value="1"/>
</dbReference>
<sequence length="223" mass="24753">MSAIFITGAGTGLGQALALEYAKEYETVVLAGRTESKLQQTAHLLQKQEKKTYVYPLDIKDWHAVHQAADRLCGKFSVEAIINNAGYGAFGSLETLKEEDIHQMIDTNVKGTIFVTQAFLPYFKKQQKGTILNIVSTAGLRGKVNESVYVASKFAVRGFTESLIEELEGTNIHVKAAYMGGMDTPFWDGNNHIKDKSRLRSPKVVAEQIKRLDDGRNKIIIES</sequence>
<dbReference type="Pfam" id="PF00106">
    <property type="entry name" value="adh_short"/>
    <property type="match status" value="1"/>
</dbReference>
<protein>
    <submittedName>
        <fullName evidence="4">Short-subunit dehydrogenase</fullName>
    </submittedName>
</protein>
<comment type="caution">
    <text evidence="4">The sequence shown here is derived from an EMBL/GenBank/DDBJ whole genome shotgun (WGS) entry which is preliminary data.</text>
</comment>
<dbReference type="Proteomes" id="UP001225646">
    <property type="component" value="Unassembled WGS sequence"/>
</dbReference>
<evidence type="ECO:0000256" key="2">
    <source>
        <dbReference type="ARBA" id="ARBA00023002"/>
    </source>
</evidence>
<dbReference type="Gene3D" id="3.40.50.720">
    <property type="entry name" value="NAD(P)-binding Rossmann-like Domain"/>
    <property type="match status" value="1"/>
</dbReference>
<gene>
    <name evidence="4" type="ORF">J2S06_002127</name>
</gene>
<evidence type="ECO:0000313" key="5">
    <source>
        <dbReference type="Proteomes" id="UP001225646"/>
    </source>
</evidence>
<keyword evidence="5" id="KW-1185">Reference proteome</keyword>
<accession>A0ABT9VQV2</accession>
<dbReference type="PANTHER" id="PTHR43391">
    <property type="entry name" value="RETINOL DEHYDROGENASE-RELATED"/>
    <property type="match status" value="1"/>
</dbReference>
<proteinExistence type="inferred from homology"/>
<comment type="similarity">
    <text evidence="1 3">Belongs to the short-chain dehydrogenases/reductases (SDR) family.</text>
</comment>
<dbReference type="InterPro" id="IPR036291">
    <property type="entry name" value="NAD(P)-bd_dom_sf"/>
</dbReference>
<dbReference type="EMBL" id="JAUSTR010000009">
    <property type="protein sequence ID" value="MDQ0163050.1"/>
    <property type="molecule type" value="Genomic_DNA"/>
</dbReference>
<dbReference type="PRINTS" id="PR00081">
    <property type="entry name" value="GDHRDH"/>
</dbReference>
<organism evidence="4 5">
    <name type="scientific">Aeribacillus alveayuensis</name>
    <dbReference type="NCBI Taxonomy" id="279215"/>
    <lineage>
        <taxon>Bacteria</taxon>
        <taxon>Bacillati</taxon>
        <taxon>Bacillota</taxon>
        <taxon>Bacilli</taxon>
        <taxon>Bacillales</taxon>
        <taxon>Bacillaceae</taxon>
        <taxon>Aeribacillus</taxon>
    </lineage>
</organism>
<dbReference type="RefSeq" id="WP_419152262.1">
    <property type="nucleotide sequence ID" value="NZ_JAUSTR010000009.1"/>
</dbReference>